<dbReference type="Pfam" id="PF17407">
    <property type="entry name" value="Nrap_D6"/>
    <property type="match status" value="1"/>
</dbReference>
<sequence length="1318" mass="141624">MPGVKRKAQGASAAAGPSQLPARKRAAAAPARAASDSESANSDFDDGDDLMAAAYAGAGADDDDDSSEGEDGDSDALMRGTASGAVADEGYESEGDADGFEDLEAEGAFEDLEAEGGGDDDASNVAAEADQQRDAMKRKSSGLYAMPTADEMNELRATGDLFRDGVFKLQIDEMLPTIRVKPDASAALDLVLQRLKKHLDGLPTLPAVPFKDAAASLATAFPRATSVCIPWPGPAPAGRHTYGFAAPENVAVVGSWALRTAVKRPDGVDVDVSVQMPSSLFSAKDARAGRYGAKRAFYLAGLAASISASKELDVDLRFELLDDDVRRPILCLHPRKSAGEQDFSKAKASIRLLPTHDVSLFPPARLGPRIGNVRADAGGDEEGEISDEATPLYNASVMADSLMLAHLIFLHGVAKTCPAFADACLLLKTWAFQRGLGSGTRKDAQRLGPVGTSRIRFVLTMMLAHLLQGEAPTPGGRKKASRAKLGRNFSSYQLFRGVLDFLAGTPWDASPVFMKHFEGLPDRSALIDRTEWSAPALVDPTASLNLLASFAAGSLEHVAAEAKASLALLDLGGDHFSTLFLSDRSQPSFVFDEVARFRLSSASVSAALAADAGSRLAAAARLVASVARRGLGRRAAYSTVLVSAPPSLWAVDAERPKQNADVQLGVVLEPTEALKMVEHGPAPEDAAAAQAFKDFWGPLAELRRFRDGRIVESVVWPSAGPFARWRIPRDIVRHVLQRHCNVEAKKVHFFAERFSGLLEVPKEVERLAALEPTEASGFQLVQASFQELVKNLRALEGLPLSLVSVVPTAESLRSTSAFVPFPLRLDALGTRVPDTASYLPLHDIVMTLESSGRWPDDVPAIQAMKAAFYEKMAGLLPEHMAGSRACVVYDVDAATQGPLADTSALEIVTSTGFAFRARIHHERERTLLERIIASRDETPARKREARSALVRFAQRFDSATRHHATVATLQARLIALGEATRLLKRWVSAQMLSHISPELLELLALHVFLQPGAQPHSAAAGFARTLQTLATWRWRDEPLLVACHAAVDAPEGEVVAPRFPLEPAAQAEKALKTVRSQDPSKETRTWLIATEKDVEGTDWASRGPTAAEAHLLQQLAAGAVQYLSAKSASLTAADVMALFTPSLAHYDFVVHLDPSALPRYAQSLSYDAARAVAPGAPPKSRFANLLDDVSRLGTKPRAGLDVGAEFAQLLLVRRQPLSLAVLAVCLPQPLAVALRRHAAPLLRRTRRQRHLRAVEPVAAHGAAIQDAARLCQPAGGRRRRQQEGQRRARRGGRLRRDHAAGRRAGHARRAAQDQGAVR</sequence>
<dbReference type="InterPro" id="IPR005554">
    <property type="entry name" value="NOL6/Upt22"/>
</dbReference>
<evidence type="ECO:0000259" key="7">
    <source>
        <dbReference type="Pfam" id="PF17403"/>
    </source>
</evidence>
<dbReference type="InterPro" id="IPR035082">
    <property type="entry name" value="Nrap_D1"/>
</dbReference>
<reference evidence="12 13" key="1">
    <citation type="journal article" date="2018" name="Mol. Biol. Evol.">
        <title>Broad Genomic Sampling Reveals a Smut Pathogenic Ancestry of the Fungal Clade Ustilaginomycotina.</title>
        <authorList>
            <person name="Kijpornyongpan T."/>
            <person name="Mondo S.J."/>
            <person name="Barry K."/>
            <person name="Sandor L."/>
            <person name="Lee J."/>
            <person name="Lipzen A."/>
            <person name="Pangilinan J."/>
            <person name="LaButti K."/>
            <person name="Hainaut M."/>
            <person name="Henrissat B."/>
            <person name="Grigoriev I.V."/>
            <person name="Spatafora J.W."/>
            <person name="Aime M.C."/>
        </authorList>
    </citation>
    <scope>NUCLEOTIDE SEQUENCE [LARGE SCALE GENOMIC DNA]</scope>
    <source>
        <strain evidence="12 13">MCA 4186</strain>
    </source>
</reference>
<comment type="similarity">
    <text evidence="2">Belongs to the NRAP family.</text>
</comment>
<dbReference type="GO" id="GO:0006364">
    <property type="term" value="P:rRNA processing"/>
    <property type="evidence" value="ECO:0007669"/>
    <property type="project" value="TreeGrafter"/>
</dbReference>
<evidence type="ECO:0000259" key="6">
    <source>
        <dbReference type="Pfam" id="PF03813"/>
    </source>
</evidence>
<feature type="domain" description="Nrap protein" evidence="11">
    <location>
        <begin position="1143"/>
        <end position="1210"/>
    </location>
</feature>
<dbReference type="GeneID" id="37268421"/>
<dbReference type="Pfam" id="PF17405">
    <property type="entry name" value="Nrap_D4"/>
    <property type="match status" value="1"/>
</dbReference>
<keyword evidence="13" id="KW-1185">Reference proteome</keyword>
<keyword evidence="3" id="KW-0694">RNA-binding</keyword>
<feature type="domain" description="Nrap protein" evidence="8">
    <location>
        <begin position="589"/>
        <end position="740"/>
    </location>
</feature>
<dbReference type="GO" id="GO:0003723">
    <property type="term" value="F:RNA binding"/>
    <property type="evidence" value="ECO:0007669"/>
    <property type="project" value="UniProtKB-KW"/>
</dbReference>
<feature type="compositionally biased region" description="Low complexity" evidence="5">
    <location>
        <begin position="50"/>
        <end position="59"/>
    </location>
</feature>
<dbReference type="InterPro" id="IPR035370">
    <property type="entry name" value="Nrap_D5"/>
</dbReference>
<evidence type="ECO:0000313" key="13">
    <source>
        <dbReference type="Proteomes" id="UP000245946"/>
    </source>
</evidence>
<dbReference type="PANTHER" id="PTHR17972">
    <property type="entry name" value="NUCLEOLAR RNA-ASSOCIATED PROTEIN"/>
    <property type="match status" value="1"/>
</dbReference>
<feature type="region of interest" description="Disordered" evidence="5">
    <location>
        <begin position="113"/>
        <end position="139"/>
    </location>
</feature>
<dbReference type="GO" id="GO:0032040">
    <property type="term" value="C:small-subunit processome"/>
    <property type="evidence" value="ECO:0007669"/>
    <property type="project" value="TreeGrafter"/>
</dbReference>
<evidence type="ECO:0000256" key="4">
    <source>
        <dbReference type="ARBA" id="ARBA00023242"/>
    </source>
</evidence>
<dbReference type="Pfam" id="PF17406">
    <property type="entry name" value="Nrap_D5"/>
    <property type="match status" value="1"/>
</dbReference>
<dbReference type="Gene3D" id="1.10.1410.10">
    <property type="match status" value="2"/>
</dbReference>
<dbReference type="Pfam" id="PF17403">
    <property type="entry name" value="Nrap_D2"/>
    <property type="match status" value="1"/>
</dbReference>
<gene>
    <name evidence="12" type="ORF">FA09DRAFT_317491</name>
</gene>
<protein>
    <submittedName>
        <fullName evidence="12">Nrap-domain-containing protein</fullName>
    </submittedName>
</protein>
<feature type="compositionally biased region" description="Acidic residues" evidence="5">
    <location>
        <begin position="89"/>
        <end position="98"/>
    </location>
</feature>
<dbReference type="InterPro" id="IPR035367">
    <property type="entry name" value="Nrap_D2"/>
</dbReference>
<feature type="compositionally biased region" description="Low complexity" evidence="5">
    <location>
        <begin position="9"/>
        <end position="34"/>
    </location>
</feature>
<dbReference type="STRING" id="58919.A0A316ZCJ8"/>
<evidence type="ECO:0000256" key="3">
    <source>
        <dbReference type="ARBA" id="ARBA00022884"/>
    </source>
</evidence>
<evidence type="ECO:0000259" key="10">
    <source>
        <dbReference type="Pfam" id="PF17406"/>
    </source>
</evidence>
<feature type="compositionally biased region" description="Acidic residues" evidence="5">
    <location>
        <begin position="113"/>
        <end position="122"/>
    </location>
</feature>
<evidence type="ECO:0000259" key="8">
    <source>
        <dbReference type="Pfam" id="PF17404"/>
    </source>
</evidence>
<evidence type="ECO:0000259" key="9">
    <source>
        <dbReference type="Pfam" id="PF17405"/>
    </source>
</evidence>
<feature type="domain" description="Nrap protein" evidence="7">
    <location>
        <begin position="419"/>
        <end position="582"/>
    </location>
</feature>
<comment type="subcellular location">
    <subcellularLocation>
        <location evidence="1">Nucleus</location>
        <location evidence="1">Nucleolus</location>
    </subcellularLocation>
</comment>
<feature type="compositionally biased region" description="Basic residues" evidence="5">
    <location>
        <begin position="1287"/>
        <end position="1309"/>
    </location>
</feature>
<feature type="compositionally biased region" description="Acidic residues" evidence="5">
    <location>
        <begin position="60"/>
        <end position="74"/>
    </location>
</feature>
<dbReference type="Pfam" id="PF03813">
    <property type="entry name" value="Nrap"/>
    <property type="match status" value="1"/>
</dbReference>
<dbReference type="EMBL" id="KZ819290">
    <property type="protein sequence ID" value="PWN98744.1"/>
    <property type="molecule type" value="Genomic_DNA"/>
</dbReference>
<dbReference type="OrthoDB" id="10251401at2759"/>
<dbReference type="GO" id="GO:0032545">
    <property type="term" value="C:CURI complex"/>
    <property type="evidence" value="ECO:0007669"/>
    <property type="project" value="TreeGrafter"/>
</dbReference>
<dbReference type="InterPro" id="IPR035371">
    <property type="entry name" value="Nrap_D6"/>
</dbReference>
<name>A0A316ZCJ8_9BASI</name>
<feature type="domain" description="Nrap protein" evidence="10">
    <location>
        <begin position="975"/>
        <end position="1141"/>
    </location>
</feature>
<evidence type="ECO:0000259" key="11">
    <source>
        <dbReference type="Pfam" id="PF17407"/>
    </source>
</evidence>
<proteinExistence type="inferred from homology"/>
<dbReference type="RefSeq" id="XP_025599023.1">
    <property type="nucleotide sequence ID" value="XM_025740877.1"/>
</dbReference>
<dbReference type="Pfam" id="PF17404">
    <property type="entry name" value="Nrap_D3"/>
    <property type="match status" value="1"/>
</dbReference>
<organism evidence="12 13">
    <name type="scientific">Tilletiopsis washingtonensis</name>
    <dbReference type="NCBI Taxonomy" id="58919"/>
    <lineage>
        <taxon>Eukaryota</taxon>
        <taxon>Fungi</taxon>
        <taxon>Dikarya</taxon>
        <taxon>Basidiomycota</taxon>
        <taxon>Ustilaginomycotina</taxon>
        <taxon>Exobasidiomycetes</taxon>
        <taxon>Entylomatales</taxon>
        <taxon>Entylomatales incertae sedis</taxon>
        <taxon>Tilletiopsis</taxon>
    </lineage>
</organism>
<evidence type="ECO:0000256" key="5">
    <source>
        <dbReference type="SAM" id="MobiDB-lite"/>
    </source>
</evidence>
<evidence type="ECO:0000256" key="1">
    <source>
        <dbReference type="ARBA" id="ARBA00004604"/>
    </source>
</evidence>
<feature type="region of interest" description="Disordered" evidence="5">
    <location>
        <begin position="1"/>
        <end position="98"/>
    </location>
</feature>
<dbReference type="GO" id="GO:0006409">
    <property type="term" value="P:tRNA export from nucleus"/>
    <property type="evidence" value="ECO:0007669"/>
    <property type="project" value="TreeGrafter"/>
</dbReference>
<dbReference type="InterPro" id="IPR035368">
    <property type="entry name" value="Nrap_D3"/>
</dbReference>
<dbReference type="Proteomes" id="UP000245946">
    <property type="component" value="Unassembled WGS sequence"/>
</dbReference>
<feature type="domain" description="Nrap protein" evidence="9">
    <location>
        <begin position="771"/>
        <end position="970"/>
    </location>
</feature>
<accession>A0A316ZCJ8</accession>
<dbReference type="GO" id="GO:0034456">
    <property type="term" value="C:UTP-C complex"/>
    <property type="evidence" value="ECO:0007669"/>
    <property type="project" value="TreeGrafter"/>
</dbReference>
<dbReference type="InterPro" id="IPR035369">
    <property type="entry name" value="Nrap_D4"/>
</dbReference>
<feature type="region of interest" description="Disordered" evidence="5">
    <location>
        <begin position="1270"/>
        <end position="1318"/>
    </location>
</feature>
<evidence type="ECO:0000256" key="2">
    <source>
        <dbReference type="ARBA" id="ARBA00006674"/>
    </source>
</evidence>
<feature type="domain" description="Nrap protein" evidence="6">
    <location>
        <begin position="270"/>
        <end position="415"/>
    </location>
</feature>
<dbReference type="PANTHER" id="PTHR17972:SF0">
    <property type="entry name" value="NUCLEOLAR PROTEIN 6"/>
    <property type="match status" value="1"/>
</dbReference>
<keyword evidence="4" id="KW-0539">Nucleus</keyword>
<evidence type="ECO:0000313" key="12">
    <source>
        <dbReference type="EMBL" id="PWN98744.1"/>
    </source>
</evidence>